<protein>
    <submittedName>
        <fullName evidence="1">Uncharacterized protein</fullName>
    </submittedName>
</protein>
<name>A0A699HBI0_TANCI</name>
<accession>A0A699HBI0</accession>
<reference evidence="1" key="1">
    <citation type="journal article" date="2019" name="Sci. Rep.">
        <title>Draft genome of Tanacetum cinerariifolium, the natural source of mosquito coil.</title>
        <authorList>
            <person name="Yamashiro T."/>
            <person name="Shiraishi A."/>
            <person name="Satake H."/>
            <person name="Nakayama K."/>
        </authorList>
    </citation>
    <scope>NUCLEOTIDE SEQUENCE</scope>
</reference>
<sequence>MAFISVFVECSQEAKKSLITYLSYVQSPWHTLHTLVLCWGEEILRSGRLAAVASNDLLNKKGKGLFLLGLKSMEKESGETFQEIL</sequence>
<evidence type="ECO:0000313" key="1">
    <source>
        <dbReference type="EMBL" id="GEX89880.1"/>
    </source>
</evidence>
<gene>
    <name evidence="1" type="ORF">Tci_361855</name>
</gene>
<comment type="caution">
    <text evidence="1">The sequence shown here is derived from an EMBL/GenBank/DDBJ whole genome shotgun (WGS) entry which is preliminary data.</text>
</comment>
<dbReference type="AlphaFoldDB" id="A0A699HBI0"/>
<organism evidence="1">
    <name type="scientific">Tanacetum cinerariifolium</name>
    <name type="common">Dalmatian daisy</name>
    <name type="synonym">Chrysanthemum cinerariifolium</name>
    <dbReference type="NCBI Taxonomy" id="118510"/>
    <lineage>
        <taxon>Eukaryota</taxon>
        <taxon>Viridiplantae</taxon>
        <taxon>Streptophyta</taxon>
        <taxon>Embryophyta</taxon>
        <taxon>Tracheophyta</taxon>
        <taxon>Spermatophyta</taxon>
        <taxon>Magnoliopsida</taxon>
        <taxon>eudicotyledons</taxon>
        <taxon>Gunneridae</taxon>
        <taxon>Pentapetalae</taxon>
        <taxon>asterids</taxon>
        <taxon>campanulids</taxon>
        <taxon>Asterales</taxon>
        <taxon>Asteraceae</taxon>
        <taxon>Asteroideae</taxon>
        <taxon>Anthemideae</taxon>
        <taxon>Anthemidinae</taxon>
        <taxon>Tanacetum</taxon>
    </lineage>
</organism>
<dbReference type="EMBL" id="BKCJ010137583">
    <property type="protein sequence ID" value="GEX89880.1"/>
    <property type="molecule type" value="Genomic_DNA"/>
</dbReference>
<proteinExistence type="predicted"/>